<evidence type="ECO:0000313" key="2">
    <source>
        <dbReference type="EMBL" id="CAH09147.1"/>
    </source>
</evidence>
<sequence length="358" mass="42208">MYYLFIFEMLWLLFVIVFVSFLSFSDFDRKKVNYFSVVIVGILLSITAGFRNVGGVDTDYAIYKNHYNGELGSYSYELFEPGYNTVVWLGNIVGLSFNLFVFILTSICLLLLLKLIFKYSKYPMLSVMIYLGTYFLFYNMVLMRQMVSVVMFLYCINYTIEKKYIKCLLCFLVGLSFHLSMIVFLPAFFVLRYFKLNIWNIIFILIIGVFLKIVGAINLVMFVGGVIESRMANYLAGDGFTLNIMEYIKMIIIICAILILFPKLIGDYFNEILIKSYCVFFILIFAFGDIEIFFRIAMYFDLVILFLIPILFDKISMTRFSRITIYTLVVIFFAFSFIYRVHNFDNGEFYQYKFFFLE</sequence>
<feature type="transmembrane region" description="Helical" evidence="1">
    <location>
        <begin position="32"/>
        <end position="50"/>
    </location>
</feature>
<feature type="transmembrane region" description="Helical" evidence="1">
    <location>
        <begin position="247"/>
        <end position="265"/>
    </location>
</feature>
<keyword evidence="1" id="KW-0472">Membrane</keyword>
<feature type="transmembrane region" description="Helical" evidence="1">
    <location>
        <begin position="86"/>
        <end position="113"/>
    </location>
</feature>
<dbReference type="AlphaFoldDB" id="Q5L9T0"/>
<dbReference type="PaxDb" id="272559-BF9343_3366"/>
<feature type="transmembrane region" description="Helical" evidence="1">
    <location>
        <begin position="324"/>
        <end position="342"/>
    </location>
</feature>
<feature type="transmembrane region" description="Helical" evidence="1">
    <location>
        <begin position="272"/>
        <end position="290"/>
    </location>
</feature>
<name>Q5L9T0_BACFN</name>
<evidence type="ECO:0000313" key="3">
    <source>
        <dbReference type="Proteomes" id="UP000006731"/>
    </source>
</evidence>
<organism evidence="2 3">
    <name type="scientific">Bacteroides fragilis (strain ATCC 25285 / DSM 2151 / CCUG 4856 / JCM 11019 / LMG 10263 / NCTC 9343 / Onslow / VPI 2553 / EN-2)</name>
    <dbReference type="NCBI Taxonomy" id="272559"/>
    <lineage>
        <taxon>Bacteria</taxon>
        <taxon>Pseudomonadati</taxon>
        <taxon>Bacteroidota</taxon>
        <taxon>Bacteroidia</taxon>
        <taxon>Bacteroidales</taxon>
        <taxon>Bacteroidaceae</taxon>
        <taxon>Bacteroides</taxon>
    </lineage>
</organism>
<keyword evidence="3" id="KW-1185">Reference proteome</keyword>
<dbReference type="Proteomes" id="UP000006731">
    <property type="component" value="Chromosome"/>
</dbReference>
<evidence type="ECO:0000256" key="1">
    <source>
        <dbReference type="SAM" id="Phobius"/>
    </source>
</evidence>
<keyword evidence="1" id="KW-1133">Transmembrane helix</keyword>
<proteinExistence type="predicted"/>
<feature type="transmembrane region" description="Helical" evidence="1">
    <location>
        <begin position="198"/>
        <end position="227"/>
    </location>
</feature>
<dbReference type="HOGENOM" id="CLU_773059_0_0_10"/>
<feature type="transmembrane region" description="Helical" evidence="1">
    <location>
        <begin position="6"/>
        <end position="25"/>
    </location>
</feature>
<dbReference type="EMBL" id="CR626927">
    <property type="protein sequence ID" value="CAH09147.1"/>
    <property type="molecule type" value="Genomic_DNA"/>
</dbReference>
<dbReference type="KEGG" id="bfs:BF9343_3366"/>
<protein>
    <submittedName>
        <fullName evidence="2">LPS biosynthesis related polysaccharide polymerase</fullName>
    </submittedName>
</protein>
<dbReference type="InterPro" id="IPR049458">
    <property type="entry name" value="EpsG-like"/>
</dbReference>
<dbReference type="Pfam" id="PF14897">
    <property type="entry name" value="EpsG"/>
    <property type="match status" value="1"/>
</dbReference>
<feature type="transmembrane region" description="Helical" evidence="1">
    <location>
        <begin position="125"/>
        <end position="143"/>
    </location>
</feature>
<gene>
    <name evidence="2" type="ORF">BF9343_3366</name>
</gene>
<accession>Q5L9T0</accession>
<keyword evidence="1" id="KW-0812">Transmembrane</keyword>
<feature type="transmembrane region" description="Helical" evidence="1">
    <location>
        <begin position="296"/>
        <end position="312"/>
    </location>
</feature>
<feature type="transmembrane region" description="Helical" evidence="1">
    <location>
        <begin position="163"/>
        <end position="191"/>
    </location>
</feature>
<reference evidence="2 3" key="1">
    <citation type="journal article" date="2005" name="Science">
        <title>Extensive DNA inversions in the B. fragilis genome control variable gene expression.</title>
        <authorList>
            <person name="Cerdeno-Tarraga A.M."/>
            <person name="Patrick S."/>
            <person name="Crosmann L."/>
            <person name="Blakely G."/>
            <person name="Abratt V."/>
            <person name="Lennard N."/>
            <person name="Duerden B."/>
            <person name="Poxton I."/>
            <person name="Harris B."/>
            <person name="Quail M.A."/>
            <person name="Barron A."/>
            <person name="Clarck L."/>
            <person name="Corton C."/>
            <person name="Doggett J."/>
            <person name="Holden M.T.G."/>
            <person name="Larke N."/>
            <person name="Line A."/>
            <person name="Lord A."/>
            <person name="Norbertczak H."/>
            <person name="Ormond D."/>
            <person name="Price C."/>
            <person name="Rabbinowitsch E."/>
            <person name="Woodward J."/>
            <person name="Barrel B.G."/>
            <person name="Parkhill J."/>
        </authorList>
    </citation>
    <scope>NUCLEOTIDE SEQUENCE [LARGE SCALE GENOMIC DNA]</scope>
    <source>
        <strain evidence="3">ATCC 25285 / DSM 2151 / CCUG 4856 / JCM 11019 / LMG 10263 / NCTC 9343 / Onslow / VPI 2553 / EN-2</strain>
    </source>
</reference>